<dbReference type="PANTHER" id="PTHR10513">
    <property type="entry name" value="DEOXYNUCLEOSIDE KINASE"/>
    <property type="match status" value="1"/>
</dbReference>
<dbReference type="Pfam" id="PF01712">
    <property type="entry name" value="dNK"/>
    <property type="match status" value="1"/>
</dbReference>
<evidence type="ECO:0000256" key="3">
    <source>
        <dbReference type="PIRSR" id="PIRSR000705-2"/>
    </source>
</evidence>
<organism evidence="6 7">
    <name type="scientific">Weissella viridescens</name>
    <name type="common">Lactobacillus viridescens</name>
    <dbReference type="NCBI Taxonomy" id="1629"/>
    <lineage>
        <taxon>Bacteria</taxon>
        <taxon>Bacillati</taxon>
        <taxon>Bacillota</taxon>
        <taxon>Bacilli</taxon>
        <taxon>Lactobacillales</taxon>
        <taxon>Lactobacillaceae</taxon>
        <taxon>Weissella</taxon>
    </lineage>
</organism>
<dbReference type="AlphaFoldDB" id="A0A3P2RGU3"/>
<dbReference type="GO" id="GO:0019136">
    <property type="term" value="F:deoxynucleoside kinase activity"/>
    <property type="evidence" value="ECO:0007669"/>
    <property type="project" value="InterPro"/>
</dbReference>
<accession>A0A3P2RGU3</accession>
<evidence type="ECO:0000256" key="1">
    <source>
        <dbReference type="ARBA" id="ARBA00007420"/>
    </source>
</evidence>
<keyword evidence="6" id="KW-0418">Kinase</keyword>
<feature type="domain" description="Deoxynucleoside kinase" evidence="5">
    <location>
        <begin position="2"/>
        <end position="207"/>
    </location>
</feature>
<keyword evidence="6" id="KW-0808">Transferase</keyword>
<dbReference type="RefSeq" id="WP_124942536.1">
    <property type="nucleotide sequence ID" value="NZ_RHGY01000001.1"/>
</dbReference>
<comment type="caution">
    <text evidence="6">The sequence shown here is derived from an EMBL/GenBank/DDBJ whole genome shotgun (WGS) entry which is preliminary data.</text>
</comment>
<feature type="binding site" evidence="3">
    <location>
        <position position="30"/>
    </location>
    <ligand>
        <name>substrate</name>
    </ligand>
</feature>
<keyword evidence="4" id="KW-0067">ATP-binding</keyword>
<dbReference type="InterPro" id="IPR050566">
    <property type="entry name" value="Deoxyribonucleoside_kinase"/>
</dbReference>
<feature type="binding site" evidence="3">
    <location>
        <position position="53"/>
    </location>
    <ligand>
        <name>substrate</name>
    </ligand>
</feature>
<evidence type="ECO:0000256" key="2">
    <source>
        <dbReference type="PIRSR" id="PIRSR000705-1"/>
    </source>
</evidence>
<dbReference type="Gene3D" id="3.40.50.300">
    <property type="entry name" value="P-loop containing nucleotide triphosphate hydrolases"/>
    <property type="match status" value="1"/>
</dbReference>
<feature type="active site" description="Proton acceptor" evidence="2">
    <location>
        <position position="76"/>
    </location>
</feature>
<dbReference type="InterPro" id="IPR031314">
    <property type="entry name" value="DNK_dom"/>
</dbReference>
<evidence type="ECO:0000313" key="6">
    <source>
        <dbReference type="EMBL" id="RRG18561.1"/>
    </source>
</evidence>
<dbReference type="GO" id="GO:0005737">
    <property type="term" value="C:cytoplasm"/>
    <property type="evidence" value="ECO:0007669"/>
    <property type="project" value="TreeGrafter"/>
</dbReference>
<dbReference type="InterPro" id="IPR002624">
    <property type="entry name" value="DCK/DGK"/>
</dbReference>
<gene>
    <name evidence="6" type="ORF">D3P96_00820</name>
</gene>
<feature type="binding site" evidence="4">
    <location>
        <begin position="141"/>
        <end position="145"/>
    </location>
    <ligand>
        <name>ATP</name>
        <dbReference type="ChEBI" id="CHEBI:30616"/>
    </ligand>
</feature>
<proteinExistence type="inferred from homology"/>
<keyword evidence="4" id="KW-0547">Nucleotide-binding</keyword>
<name>A0A3P2RGU3_WEIVI</name>
<dbReference type="CDD" id="cd01673">
    <property type="entry name" value="dNK"/>
    <property type="match status" value="1"/>
</dbReference>
<feature type="binding site" evidence="3">
    <location>
        <position position="150"/>
    </location>
    <ligand>
        <name>substrate</name>
    </ligand>
</feature>
<feature type="binding site" evidence="3">
    <location>
        <position position="42"/>
    </location>
    <ligand>
        <name>substrate</name>
    </ligand>
</feature>
<feature type="binding site" evidence="4">
    <location>
        <begin position="6"/>
        <end position="14"/>
    </location>
    <ligand>
        <name>ATP</name>
        <dbReference type="ChEBI" id="CHEBI:30616"/>
    </ligand>
</feature>
<dbReference type="InterPro" id="IPR027417">
    <property type="entry name" value="P-loop_NTPase"/>
</dbReference>
<protein>
    <submittedName>
        <fullName evidence="6">Deoxynucleoside kinase</fullName>
    </submittedName>
</protein>
<dbReference type="PANTHER" id="PTHR10513:SF35">
    <property type="entry name" value="DEOXYADENOSINE KINASE"/>
    <property type="match status" value="1"/>
</dbReference>
<evidence type="ECO:0000259" key="5">
    <source>
        <dbReference type="Pfam" id="PF01712"/>
    </source>
</evidence>
<feature type="binding site" evidence="3">
    <location>
        <position position="77"/>
    </location>
    <ligand>
        <name>substrate</name>
    </ligand>
</feature>
<dbReference type="Proteomes" id="UP000275836">
    <property type="component" value="Unassembled WGS sequence"/>
</dbReference>
<sequence length="216" mass="24917">MIVLSGTIGAGKTSLTTMLAEHLGSNAYYESVDDNPILPLFYDDPKRYGFLLQNYFLNKRLESIKEAQTSPLNVIDRSIYEDRLLFQLNADLGRATQIEASTYSDLLNNMMEQVDTSSDAHTKDPDLLIHISVSFETMLERIKRRGRDFEQIENDPSLYEYYKELTERYAKWFEEYDRSPKLQIDGDKYDFVEDEAAAQAVLKQVDDALAELNLKV</sequence>
<feature type="binding site" evidence="3">
    <location>
        <position position="82"/>
    </location>
    <ligand>
        <name>substrate</name>
    </ligand>
</feature>
<evidence type="ECO:0000313" key="7">
    <source>
        <dbReference type="Proteomes" id="UP000275836"/>
    </source>
</evidence>
<dbReference type="GO" id="GO:0005524">
    <property type="term" value="F:ATP binding"/>
    <property type="evidence" value="ECO:0007669"/>
    <property type="project" value="UniProtKB-KW"/>
</dbReference>
<dbReference type="PIRSF" id="PIRSF000705">
    <property type="entry name" value="DNK"/>
    <property type="match status" value="1"/>
</dbReference>
<dbReference type="SUPFAM" id="SSF52540">
    <property type="entry name" value="P-loop containing nucleoside triphosphate hydrolases"/>
    <property type="match status" value="1"/>
</dbReference>
<comment type="similarity">
    <text evidence="1">Belongs to the DCK/DGK family.</text>
</comment>
<dbReference type="OrthoDB" id="9776634at2"/>
<evidence type="ECO:0000256" key="4">
    <source>
        <dbReference type="PIRSR" id="PIRSR000705-3"/>
    </source>
</evidence>
<reference evidence="6 7" key="1">
    <citation type="submission" date="2018-10" db="EMBL/GenBank/DDBJ databases">
        <title>Draft genome sequence of Weissella viridescens UCO-SMC3.</title>
        <authorList>
            <person name="Garcia-Cancino A."/>
            <person name="Espinoza-Monje M."/>
            <person name="Albarracin L."/>
            <person name="Garcia-Castillo V."/>
            <person name="Campos-Martin J."/>
            <person name="Nakano Y."/>
            <person name="Guitierrez-Zamorano C."/>
            <person name="Ikeda-Ohtsubo W."/>
            <person name="Morita H."/>
            <person name="Kitazawa H."/>
            <person name="Villena J."/>
        </authorList>
    </citation>
    <scope>NUCLEOTIDE SEQUENCE [LARGE SCALE GENOMIC DNA]</scope>
    <source>
        <strain evidence="6 7">UCO-SMC3</strain>
    </source>
</reference>
<dbReference type="EMBL" id="RHGY01000001">
    <property type="protein sequence ID" value="RRG18561.1"/>
    <property type="molecule type" value="Genomic_DNA"/>
</dbReference>